<dbReference type="EMBL" id="QNUL01000011">
    <property type="protein sequence ID" value="REA60426.1"/>
    <property type="molecule type" value="Genomic_DNA"/>
</dbReference>
<dbReference type="Proteomes" id="UP000256373">
    <property type="component" value="Unassembled WGS sequence"/>
</dbReference>
<gene>
    <name evidence="1" type="ORF">DSL64_15055</name>
</gene>
<keyword evidence="2" id="KW-1185">Reference proteome</keyword>
<dbReference type="OrthoDB" id="770886at2"/>
<accession>A0A3D8YAX0</accession>
<sequence>METIIVHPSKSQEKAVIAFLEALKVPFEKKEEQLPPHVLEGIKRGQEDFRAGRTVTLDEFKQIRTIGKNI</sequence>
<proteinExistence type="predicted"/>
<dbReference type="Pfam" id="PF10884">
    <property type="entry name" value="DUF2683"/>
    <property type="match status" value="1"/>
</dbReference>
<protein>
    <submittedName>
        <fullName evidence="1">Uncharacterized protein</fullName>
    </submittedName>
</protein>
<organism evidence="1 2">
    <name type="scientific">Dyadobacter luteus</name>
    <dbReference type="NCBI Taxonomy" id="2259619"/>
    <lineage>
        <taxon>Bacteria</taxon>
        <taxon>Pseudomonadati</taxon>
        <taxon>Bacteroidota</taxon>
        <taxon>Cytophagia</taxon>
        <taxon>Cytophagales</taxon>
        <taxon>Spirosomataceae</taxon>
        <taxon>Dyadobacter</taxon>
    </lineage>
</organism>
<evidence type="ECO:0000313" key="1">
    <source>
        <dbReference type="EMBL" id="REA60426.1"/>
    </source>
</evidence>
<reference evidence="1 2" key="1">
    <citation type="submission" date="2018-07" db="EMBL/GenBank/DDBJ databases">
        <title>Dyadobacter roseus sp. nov., isolated from rose rhizosphere soil.</title>
        <authorList>
            <person name="Chen L."/>
        </authorList>
    </citation>
    <scope>NUCLEOTIDE SEQUENCE [LARGE SCALE GENOMIC DNA]</scope>
    <source>
        <strain evidence="1 2">RS19</strain>
    </source>
</reference>
<evidence type="ECO:0000313" key="2">
    <source>
        <dbReference type="Proteomes" id="UP000256373"/>
    </source>
</evidence>
<dbReference type="RefSeq" id="WP_115831741.1">
    <property type="nucleotide sequence ID" value="NZ_QNUL01000011.1"/>
</dbReference>
<comment type="caution">
    <text evidence="1">The sequence shown here is derived from an EMBL/GenBank/DDBJ whole genome shotgun (WGS) entry which is preliminary data.</text>
</comment>
<name>A0A3D8YAX0_9BACT</name>
<dbReference type="InterPro" id="IPR020271">
    <property type="entry name" value="Uncharacterised_MJ1172"/>
</dbReference>
<dbReference type="AlphaFoldDB" id="A0A3D8YAX0"/>